<dbReference type="Pfam" id="PF13478">
    <property type="entry name" value="XdhC_C"/>
    <property type="match status" value="1"/>
</dbReference>
<name>A0A941D6B4_9MICO</name>
<gene>
    <name evidence="2" type="ORF">KC207_02980</name>
</gene>
<dbReference type="PANTHER" id="PTHR30388">
    <property type="entry name" value="ALDEHYDE OXIDOREDUCTASE MOLYBDENUM COFACTOR ASSEMBLY PROTEIN"/>
    <property type="match status" value="1"/>
</dbReference>
<proteinExistence type="predicted"/>
<dbReference type="AlphaFoldDB" id="A0A941D6B4"/>
<accession>A0A941D6B4</accession>
<sequence>MSDTRHDPVLGSGAEPSERPLGRLVVVADNRIAAALADIATATGWDVVRLPAVPTAEEAGDLGHVDALVLCDHDAEGAGDLLRGALRAGVGHVAMMASRSRSAGLLADLRDEGFGEDDLRRLHVPAGLRIGGRSAGEIALSVMAEVVAGRHGAGGGPMREH</sequence>
<dbReference type="InterPro" id="IPR027051">
    <property type="entry name" value="XdhC_Rossmann_dom"/>
</dbReference>
<dbReference type="PANTHER" id="PTHR30388:SF6">
    <property type="entry name" value="XANTHINE DEHYDROGENASE SUBUNIT A-RELATED"/>
    <property type="match status" value="1"/>
</dbReference>
<evidence type="ECO:0000313" key="3">
    <source>
        <dbReference type="Proteomes" id="UP000677016"/>
    </source>
</evidence>
<feature type="domain" description="XdhC Rossmann" evidence="1">
    <location>
        <begin position="24"/>
        <end position="146"/>
    </location>
</feature>
<dbReference type="Proteomes" id="UP000677016">
    <property type="component" value="Unassembled WGS sequence"/>
</dbReference>
<evidence type="ECO:0000259" key="1">
    <source>
        <dbReference type="Pfam" id="PF13478"/>
    </source>
</evidence>
<dbReference type="Gene3D" id="3.40.50.720">
    <property type="entry name" value="NAD(P)-binding Rossmann-like Domain"/>
    <property type="match status" value="1"/>
</dbReference>
<organism evidence="2 3">
    <name type="scientific">Phycicoccus avicenniae</name>
    <dbReference type="NCBI Taxonomy" id="2828860"/>
    <lineage>
        <taxon>Bacteria</taxon>
        <taxon>Bacillati</taxon>
        <taxon>Actinomycetota</taxon>
        <taxon>Actinomycetes</taxon>
        <taxon>Micrococcales</taxon>
        <taxon>Intrasporangiaceae</taxon>
        <taxon>Phycicoccus</taxon>
    </lineage>
</organism>
<dbReference type="EMBL" id="JAGSNF010000003">
    <property type="protein sequence ID" value="MBR7742256.1"/>
    <property type="molecule type" value="Genomic_DNA"/>
</dbReference>
<protein>
    <submittedName>
        <fullName evidence="2">XdhC family protein</fullName>
    </submittedName>
</protein>
<reference evidence="2" key="1">
    <citation type="submission" date="2021-04" db="EMBL/GenBank/DDBJ databases">
        <title>Phycicoccus avicenniae sp. nov., a novel endophytic actinomycetes isolated from branch of Avicennia mariana.</title>
        <authorList>
            <person name="Tuo L."/>
        </authorList>
    </citation>
    <scope>NUCLEOTIDE SEQUENCE</scope>
    <source>
        <strain evidence="2">BSK3Z-2</strain>
    </source>
</reference>
<dbReference type="RefSeq" id="WP_211601409.1">
    <property type="nucleotide sequence ID" value="NZ_JAGSNF010000003.1"/>
</dbReference>
<comment type="caution">
    <text evidence="2">The sequence shown here is derived from an EMBL/GenBank/DDBJ whole genome shotgun (WGS) entry which is preliminary data.</text>
</comment>
<keyword evidence="3" id="KW-1185">Reference proteome</keyword>
<dbReference type="InterPro" id="IPR052698">
    <property type="entry name" value="MoCofactor_Util/Proc"/>
</dbReference>
<evidence type="ECO:0000313" key="2">
    <source>
        <dbReference type="EMBL" id="MBR7742256.1"/>
    </source>
</evidence>